<dbReference type="EMBL" id="KV749820">
    <property type="protein sequence ID" value="OCL07660.1"/>
    <property type="molecule type" value="Genomic_DNA"/>
</dbReference>
<keyword evidence="3" id="KW-0813">Transport</keyword>
<dbReference type="InterPro" id="IPR051415">
    <property type="entry name" value="LAAT-1"/>
</dbReference>
<feature type="transmembrane region" description="Helical" evidence="11">
    <location>
        <begin position="280"/>
        <end position="303"/>
    </location>
</feature>
<feature type="transmembrane region" description="Helical" evidence="11">
    <location>
        <begin position="198"/>
        <end position="218"/>
    </location>
</feature>
<dbReference type="PANTHER" id="PTHR16201:SF35">
    <property type="entry name" value="VACUOLAR AMINO ACID TRANSPORTER YPQ1-RELATED"/>
    <property type="match status" value="1"/>
</dbReference>
<evidence type="ECO:0000313" key="13">
    <source>
        <dbReference type="Proteomes" id="UP000250140"/>
    </source>
</evidence>
<dbReference type="SMART" id="SM00679">
    <property type="entry name" value="CTNS"/>
    <property type="match status" value="2"/>
</dbReference>
<accession>A0A8E2EZ88</accession>
<dbReference type="Proteomes" id="UP000250140">
    <property type="component" value="Unassembled WGS sequence"/>
</dbReference>
<keyword evidence="8 11" id="KW-0472">Membrane</keyword>
<dbReference type="GO" id="GO:0015179">
    <property type="term" value="F:L-amino acid transmembrane transporter activity"/>
    <property type="evidence" value="ECO:0007669"/>
    <property type="project" value="UniProtKB-ARBA"/>
</dbReference>
<name>A0A8E2EZ88_9PEZI</name>
<dbReference type="PANTHER" id="PTHR16201">
    <property type="entry name" value="SEVEN TRANSMEMBRANE PROTEIN 1-RELATED"/>
    <property type="match status" value="1"/>
</dbReference>
<protein>
    <submittedName>
        <fullName evidence="12">PQ-loop-domain-containing protein</fullName>
    </submittedName>
</protein>
<evidence type="ECO:0000256" key="11">
    <source>
        <dbReference type="SAM" id="Phobius"/>
    </source>
</evidence>
<organism evidence="12 13">
    <name type="scientific">Glonium stellatum</name>
    <dbReference type="NCBI Taxonomy" id="574774"/>
    <lineage>
        <taxon>Eukaryota</taxon>
        <taxon>Fungi</taxon>
        <taxon>Dikarya</taxon>
        <taxon>Ascomycota</taxon>
        <taxon>Pezizomycotina</taxon>
        <taxon>Dothideomycetes</taxon>
        <taxon>Pleosporomycetidae</taxon>
        <taxon>Gloniales</taxon>
        <taxon>Gloniaceae</taxon>
        <taxon>Glonium</taxon>
    </lineage>
</organism>
<keyword evidence="4" id="KW-0926">Vacuole</keyword>
<dbReference type="GO" id="GO:0005773">
    <property type="term" value="C:vacuole"/>
    <property type="evidence" value="ECO:0007669"/>
    <property type="project" value="UniProtKB-SubCell"/>
</dbReference>
<reference evidence="12 13" key="1">
    <citation type="journal article" date="2016" name="Nat. Commun.">
        <title>Ectomycorrhizal ecology is imprinted in the genome of the dominant symbiotic fungus Cenococcum geophilum.</title>
        <authorList>
            <consortium name="DOE Joint Genome Institute"/>
            <person name="Peter M."/>
            <person name="Kohler A."/>
            <person name="Ohm R.A."/>
            <person name="Kuo A."/>
            <person name="Krutzmann J."/>
            <person name="Morin E."/>
            <person name="Arend M."/>
            <person name="Barry K.W."/>
            <person name="Binder M."/>
            <person name="Choi C."/>
            <person name="Clum A."/>
            <person name="Copeland A."/>
            <person name="Grisel N."/>
            <person name="Haridas S."/>
            <person name="Kipfer T."/>
            <person name="LaButti K."/>
            <person name="Lindquist E."/>
            <person name="Lipzen A."/>
            <person name="Maire R."/>
            <person name="Meier B."/>
            <person name="Mihaltcheva S."/>
            <person name="Molinier V."/>
            <person name="Murat C."/>
            <person name="Poggeler S."/>
            <person name="Quandt C.A."/>
            <person name="Sperisen C."/>
            <person name="Tritt A."/>
            <person name="Tisserant E."/>
            <person name="Crous P.W."/>
            <person name="Henrissat B."/>
            <person name="Nehls U."/>
            <person name="Egli S."/>
            <person name="Spatafora J.W."/>
            <person name="Grigoriev I.V."/>
            <person name="Martin F.M."/>
        </authorList>
    </citation>
    <scope>NUCLEOTIDE SEQUENCE [LARGE SCALE GENOMIC DNA]</scope>
    <source>
        <strain evidence="12 13">CBS 207.34</strain>
    </source>
</reference>
<dbReference type="GO" id="GO:0015101">
    <property type="term" value="F:organic cation transmembrane transporter activity"/>
    <property type="evidence" value="ECO:0007669"/>
    <property type="project" value="UniProtKB-ARBA"/>
</dbReference>
<dbReference type="InterPro" id="IPR006603">
    <property type="entry name" value="PQ-loop_rpt"/>
</dbReference>
<evidence type="ECO:0000256" key="1">
    <source>
        <dbReference type="ARBA" id="ARBA00004116"/>
    </source>
</evidence>
<feature type="transmembrane region" description="Helical" evidence="11">
    <location>
        <begin position="241"/>
        <end position="259"/>
    </location>
</feature>
<feature type="transmembrane region" description="Helical" evidence="11">
    <location>
        <begin position="74"/>
        <end position="96"/>
    </location>
</feature>
<dbReference type="GO" id="GO:0098588">
    <property type="term" value="C:bounding membrane of organelle"/>
    <property type="evidence" value="ECO:0007669"/>
    <property type="project" value="UniProtKB-ARBA"/>
</dbReference>
<sequence>MFPPSQGLRLDIDAISGICGSISIACWVVVFSPQIIENFRRGSANGLSVLFIVVWLAGDVFNILGAVLQRVLPTMIILAVYYTFADIVLLAQCFYYKGFTLSDEIQKLYHEDESLNRPDERSPLLQAHRNSDGNGHGQISPPRIGDIERRNSHSSLRERLLSVDGTHLSPVTPLLSELPPEDVSQPSPALWQSNLQAIIFNIGVIALVCAAGVFGWWLSNHPSRSGHPGGHRRDSDHQDTLQFNFLGQVFGYTCAALYLSSRLPQILLNYRRKSTEGISMLFFLFACIGNLTYVLSIFAYSPVCREPHDCEPGEARSIYSRYIVVNLSWLLGSLGTLLLDAFVFVQYFLYRKDDEGNET</sequence>
<dbReference type="OrthoDB" id="8048523at2759"/>
<evidence type="ECO:0000256" key="10">
    <source>
        <dbReference type="SAM" id="MobiDB-lite"/>
    </source>
</evidence>
<evidence type="ECO:0000256" key="7">
    <source>
        <dbReference type="ARBA" id="ARBA00022989"/>
    </source>
</evidence>
<evidence type="ECO:0000256" key="9">
    <source>
        <dbReference type="ARBA" id="ARBA00038039"/>
    </source>
</evidence>
<comment type="similarity">
    <text evidence="9">Belongs to the laat-1 family.</text>
</comment>
<dbReference type="Gene3D" id="1.20.1280.290">
    <property type="match status" value="2"/>
</dbReference>
<keyword evidence="13" id="KW-1185">Reference proteome</keyword>
<evidence type="ECO:0000256" key="2">
    <source>
        <dbReference type="ARBA" id="ARBA00004127"/>
    </source>
</evidence>
<dbReference type="GO" id="GO:0012505">
    <property type="term" value="C:endomembrane system"/>
    <property type="evidence" value="ECO:0007669"/>
    <property type="project" value="UniProtKB-SubCell"/>
</dbReference>
<dbReference type="FunFam" id="1.20.1280.290:FF:000011">
    <property type="entry name" value="PQ loop repeat protein"/>
    <property type="match status" value="1"/>
</dbReference>
<dbReference type="GO" id="GO:0034490">
    <property type="term" value="P:basic amino acid transmembrane import into vacuole"/>
    <property type="evidence" value="ECO:0007669"/>
    <property type="project" value="UniProtKB-ARBA"/>
</dbReference>
<comment type="subcellular location">
    <subcellularLocation>
        <location evidence="2">Endomembrane system</location>
        <topology evidence="2">Multi-pass membrane protein</topology>
    </subcellularLocation>
    <subcellularLocation>
        <location evidence="1">Vacuole</location>
    </subcellularLocation>
</comment>
<evidence type="ECO:0000256" key="8">
    <source>
        <dbReference type="ARBA" id="ARBA00023136"/>
    </source>
</evidence>
<evidence type="ECO:0000256" key="5">
    <source>
        <dbReference type="ARBA" id="ARBA00022692"/>
    </source>
</evidence>
<dbReference type="GO" id="GO:0015174">
    <property type="term" value="F:basic amino acid transmembrane transporter activity"/>
    <property type="evidence" value="ECO:0007669"/>
    <property type="project" value="UniProtKB-ARBA"/>
</dbReference>
<keyword evidence="5 11" id="KW-0812">Transmembrane</keyword>
<feature type="transmembrane region" description="Helical" evidence="11">
    <location>
        <begin position="44"/>
        <end position="68"/>
    </location>
</feature>
<feature type="region of interest" description="Disordered" evidence="10">
    <location>
        <begin position="123"/>
        <end position="148"/>
    </location>
</feature>
<gene>
    <name evidence="12" type="ORF">AOQ84DRAFT_319632</name>
</gene>
<dbReference type="AlphaFoldDB" id="A0A8E2EZ88"/>
<dbReference type="Pfam" id="PF04193">
    <property type="entry name" value="PQ-loop"/>
    <property type="match status" value="2"/>
</dbReference>
<keyword evidence="6" id="KW-0677">Repeat</keyword>
<evidence type="ECO:0000256" key="3">
    <source>
        <dbReference type="ARBA" id="ARBA00022448"/>
    </source>
</evidence>
<evidence type="ECO:0000256" key="4">
    <source>
        <dbReference type="ARBA" id="ARBA00022554"/>
    </source>
</evidence>
<evidence type="ECO:0000313" key="12">
    <source>
        <dbReference type="EMBL" id="OCL07660.1"/>
    </source>
</evidence>
<feature type="transmembrane region" description="Helical" evidence="11">
    <location>
        <begin position="12"/>
        <end position="32"/>
    </location>
</feature>
<dbReference type="GO" id="GO:0034488">
    <property type="term" value="P:basic amino acid transmembrane export from vacuole"/>
    <property type="evidence" value="ECO:0007669"/>
    <property type="project" value="UniProtKB-ARBA"/>
</dbReference>
<proteinExistence type="inferred from homology"/>
<feature type="transmembrane region" description="Helical" evidence="11">
    <location>
        <begin position="323"/>
        <end position="350"/>
    </location>
</feature>
<keyword evidence="7 11" id="KW-1133">Transmembrane helix</keyword>
<evidence type="ECO:0000256" key="6">
    <source>
        <dbReference type="ARBA" id="ARBA00022737"/>
    </source>
</evidence>